<reference evidence="4" key="2">
    <citation type="journal article" date="2024" name="Plant">
        <title>Genomic evolution and insights into agronomic trait innovations of Sesamum species.</title>
        <authorList>
            <person name="Miao H."/>
            <person name="Wang L."/>
            <person name="Qu L."/>
            <person name="Liu H."/>
            <person name="Sun Y."/>
            <person name="Le M."/>
            <person name="Wang Q."/>
            <person name="Wei S."/>
            <person name="Zheng Y."/>
            <person name="Lin W."/>
            <person name="Duan Y."/>
            <person name="Cao H."/>
            <person name="Xiong S."/>
            <person name="Wang X."/>
            <person name="Wei L."/>
            <person name="Li C."/>
            <person name="Ma Q."/>
            <person name="Ju M."/>
            <person name="Zhao R."/>
            <person name="Li G."/>
            <person name="Mu C."/>
            <person name="Tian Q."/>
            <person name="Mei H."/>
            <person name="Zhang T."/>
            <person name="Gao T."/>
            <person name="Zhang H."/>
        </authorList>
    </citation>
    <scope>NUCLEOTIDE SEQUENCE</scope>
    <source>
        <strain evidence="4">G01</strain>
    </source>
</reference>
<name>A0AAW2LL83_9LAMI</name>
<dbReference type="Gene3D" id="1.10.8.60">
    <property type="match status" value="1"/>
</dbReference>
<proteinExistence type="predicted"/>
<dbReference type="Pfam" id="PF10431">
    <property type="entry name" value="ClpB_D2-small"/>
    <property type="match status" value="1"/>
</dbReference>
<feature type="domain" description="Clp ATPase C-terminal" evidence="3">
    <location>
        <begin position="1"/>
        <end position="86"/>
    </location>
</feature>
<keyword evidence="1" id="KW-0547">Nucleotide-binding</keyword>
<dbReference type="InterPro" id="IPR050130">
    <property type="entry name" value="ClpA_ClpB"/>
</dbReference>
<dbReference type="AlphaFoldDB" id="A0AAW2LL83"/>
<dbReference type="GO" id="GO:0034605">
    <property type="term" value="P:cellular response to heat"/>
    <property type="evidence" value="ECO:0007669"/>
    <property type="project" value="TreeGrafter"/>
</dbReference>
<accession>A0AAW2LL83</accession>
<organism evidence="4">
    <name type="scientific">Sesamum angustifolium</name>
    <dbReference type="NCBI Taxonomy" id="2727405"/>
    <lineage>
        <taxon>Eukaryota</taxon>
        <taxon>Viridiplantae</taxon>
        <taxon>Streptophyta</taxon>
        <taxon>Embryophyta</taxon>
        <taxon>Tracheophyta</taxon>
        <taxon>Spermatophyta</taxon>
        <taxon>Magnoliopsida</taxon>
        <taxon>eudicotyledons</taxon>
        <taxon>Gunneridae</taxon>
        <taxon>Pentapetalae</taxon>
        <taxon>asterids</taxon>
        <taxon>lamiids</taxon>
        <taxon>Lamiales</taxon>
        <taxon>Pedaliaceae</taxon>
        <taxon>Sesamum</taxon>
    </lineage>
</organism>
<sequence>MLEILDIMLHEVKGRLATLGIGLEVSEAVMDLICQQGYDRSYGARPLRRAVTLLIEDLVSESLLSGDYKPGDIAVIHLDDSGNPVVTNRSNQRIQLSDTASNS</sequence>
<dbReference type="InterPro" id="IPR027417">
    <property type="entry name" value="P-loop_NTPase"/>
</dbReference>
<dbReference type="PANTHER" id="PTHR11638:SF185">
    <property type="entry name" value="ATP-DEPENDENT CLP PROTEASE ATP-BINDING SUBUNIT"/>
    <property type="match status" value="1"/>
</dbReference>
<dbReference type="SMART" id="SM01086">
    <property type="entry name" value="ClpB_D2-small"/>
    <property type="match status" value="1"/>
</dbReference>
<gene>
    <name evidence="4" type="ORF">Sangu_2057500</name>
</gene>
<dbReference type="PANTHER" id="PTHR11638">
    <property type="entry name" value="ATP-DEPENDENT CLP PROTEASE"/>
    <property type="match status" value="1"/>
</dbReference>
<evidence type="ECO:0000259" key="3">
    <source>
        <dbReference type="SMART" id="SM01086"/>
    </source>
</evidence>
<evidence type="ECO:0000256" key="1">
    <source>
        <dbReference type="ARBA" id="ARBA00022741"/>
    </source>
</evidence>
<evidence type="ECO:0000313" key="4">
    <source>
        <dbReference type="EMBL" id="KAL0319013.1"/>
    </source>
</evidence>
<dbReference type="InterPro" id="IPR019489">
    <property type="entry name" value="Clp_ATPase_C"/>
</dbReference>
<reference evidence="4" key="1">
    <citation type="submission" date="2020-06" db="EMBL/GenBank/DDBJ databases">
        <authorList>
            <person name="Li T."/>
            <person name="Hu X."/>
            <person name="Zhang T."/>
            <person name="Song X."/>
            <person name="Zhang H."/>
            <person name="Dai N."/>
            <person name="Sheng W."/>
            <person name="Hou X."/>
            <person name="Wei L."/>
        </authorList>
    </citation>
    <scope>NUCLEOTIDE SEQUENCE</scope>
    <source>
        <strain evidence="4">G01</strain>
        <tissue evidence="4">Leaf</tissue>
    </source>
</reference>
<evidence type="ECO:0000256" key="2">
    <source>
        <dbReference type="ARBA" id="ARBA00022840"/>
    </source>
</evidence>
<dbReference type="GO" id="GO:0005737">
    <property type="term" value="C:cytoplasm"/>
    <property type="evidence" value="ECO:0007669"/>
    <property type="project" value="TreeGrafter"/>
</dbReference>
<protein>
    <submittedName>
        <fullName evidence="4">Chaperone protein ClpD2, chloroplastic</fullName>
    </submittedName>
</protein>
<dbReference type="GO" id="GO:0016887">
    <property type="term" value="F:ATP hydrolysis activity"/>
    <property type="evidence" value="ECO:0007669"/>
    <property type="project" value="TreeGrafter"/>
</dbReference>
<keyword evidence="2" id="KW-0067">ATP-binding</keyword>
<dbReference type="SUPFAM" id="SSF52540">
    <property type="entry name" value="P-loop containing nucleoside triphosphate hydrolases"/>
    <property type="match status" value="1"/>
</dbReference>
<dbReference type="GO" id="GO:0005524">
    <property type="term" value="F:ATP binding"/>
    <property type="evidence" value="ECO:0007669"/>
    <property type="project" value="UniProtKB-KW"/>
</dbReference>
<comment type="caution">
    <text evidence="4">The sequence shown here is derived from an EMBL/GenBank/DDBJ whole genome shotgun (WGS) entry which is preliminary data.</text>
</comment>
<dbReference type="EMBL" id="JACGWK010000013">
    <property type="protein sequence ID" value="KAL0319013.1"/>
    <property type="molecule type" value="Genomic_DNA"/>
</dbReference>